<protein>
    <submittedName>
        <fullName evidence="1">Uncharacterized protein</fullName>
    </submittedName>
</protein>
<accession>A0A645BMN8</accession>
<sequence>MQHLKLTLALKMSFLGFIQRLSGLPVLKLNVLKQALQFRPLLSQRFHLFLMTLYALLKPLCQLPQGGKTGLQPVMSDQIYINIKVFLARGQRQVFLSCF</sequence>
<reference evidence="1" key="1">
    <citation type="submission" date="2019-08" db="EMBL/GenBank/DDBJ databases">
        <authorList>
            <person name="Kucharzyk K."/>
            <person name="Murdoch R.W."/>
            <person name="Higgins S."/>
            <person name="Loffler F."/>
        </authorList>
    </citation>
    <scope>NUCLEOTIDE SEQUENCE</scope>
</reference>
<evidence type="ECO:0000313" key="1">
    <source>
        <dbReference type="EMBL" id="MPM66442.1"/>
    </source>
</evidence>
<dbReference type="EMBL" id="VSSQ01021085">
    <property type="protein sequence ID" value="MPM66442.1"/>
    <property type="molecule type" value="Genomic_DNA"/>
</dbReference>
<proteinExistence type="predicted"/>
<comment type="caution">
    <text evidence="1">The sequence shown here is derived from an EMBL/GenBank/DDBJ whole genome shotgun (WGS) entry which is preliminary data.</text>
</comment>
<dbReference type="AlphaFoldDB" id="A0A645BMN8"/>
<organism evidence="1">
    <name type="scientific">bioreactor metagenome</name>
    <dbReference type="NCBI Taxonomy" id="1076179"/>
    <lineage>
        <taxon>unclassified sequences</taxon>
        <taxon>metagenomes</taxon>
        <taxon>ecological metagenomes</taxon>
    </lineage>
</organism>
<name>A0A645BMN8_9ZZZZ</name>
<gene>
    <name evidence="1" type="ORF">SDC9_113349</name>
</gene>